<keyword evidence="3" id="KW-1185">Reference proteome</keyword>
<name>F8PUY8_SERL3</name>
<protein>
    <submittedName>
        <fullName evidence="2">Uncharacterized protein</fullName>
    </submittedName>
</protein>
<organism evidence="3">
    <name type="scientific">Serpula lacrymans var. lacrymans (strain S7.3)</name>
    <name type="common">Dry rot fungus</name>
    <dbReference type="NCBI Taxonomy" id="936435"/>
    <lineage>
        <taxon>Eukaryota</taxon>
        <taxon>Fungi</taxon>
        <taxon>Dikarya</taxon>
        <taxon>Basidiomycota</taxon>
        <taxon>Agaricomycotina</taxon>
        <taxon>Agaricomycetes</taxon>
        <taxon>Agaricomycetidae</taxon>
        <taxon>Boletales</taxon>
        <taxon>Coniophorineae</taxon>
        <taxon>Serpulaceae</taxon>
        <taxon>Serpula</taxon>
    </lineage>
</organism>
<dbReference type="InParanoid" id="F8PUY8"/>
<dbReference type="eggNOG" id="ENOG502S53C">
    <property type="taxonomic scope" value="Eukaryota"/>
</dbReference>
<feature type="coiled-coil region" evidence="1">
    <location>
        <begin position="22"/>
        <end position="56"/>
    </location>
</feature>
<dbReference type="EMBL" id="GL945479">
    <property type="protein sequence ID" value="EGO00068.1"/>
    <property type="molecule type" value="Genomic_DNA"/>
</dbReference>
<evidence type="ECO:0000313" key="3">
    <source>
        <dbReference type="Proteomes" id="UP000008063"/>
    </source>
</evidence>
<evidence type="ECO:0000256" key="1">
    <source>
        <dbReference type="SAM" id="Coils"/>
    </source>
</evidence>
<dbReference type="OrthoDB" id="419631at2759"/>
<dbReference type="Proteomes" id="UP000008063">
    <property type="component" value="Unassembled WGS sequence"/>
</dbReference>
<keyword evidence="1" id="KW-0175">Coiled coil</keyword>
<gene>
    <name evidence="2" type="ORF">SERLA73DRAFT_52850</name>
</gene>
<proteinExistence type="predicted"/>
<evidence type="ECO:0000313" key="2">
    <source>
        <dbReference type="EMBL" id="EGO00068.1"/>
    </source>
</evidence>
<dbReference type="OMA" id="HEIAMYK"/>
<accession>F8PUY8</accession>
<reference evidence="3" key="1">
    <citation type="journal article" date="2011" name="Science">
        <title>The plant cell wall-decomposing machinery underlies the functional diversity of forest fungi.</title>
        <authorList>
            <person name="Eastwood D.C."/>
            <person name="Floudas D."/>
            <person name="Binder M."/>
            <person name="Majcherczyk A."/>
            <person name="Schneider P."/>
            <person name="Aerts A."/>
            <person name="Asiegbu F.O."/>
            <person name="Baker S.E."/>
            <person name="Barry K."/>
            <person name="Bendiksby M."/>
            <person name="Blumentritt M."/>
            <person name="Coutinho P.M."/>
            <person name="Cullen D."/>
            <person name="de Vries R.P."/>
            <person name="Gathman A."/>
            <person name="Goodell B."/>
            <person name="Henrissat B."/>
            <person name="Ihrmark K."/>
            <person name="Kauserud H."/>
            <person name="Kohler A."/>
            <person name="LaButti K."/>
            <person name="Lapidus A."/>
            <person name="Lavin J.L."/>
            <person name="Lee Y.-H."/>
            <person name="Lindquist E."/>
            <person name="Lilly W."/>
            <person name="Lucas S."/>
            <person name="Morin E."/>
            <person name="Murat C."/>
            <person name="Oguiza J.A."/>
            <person name="Park J."/>
            <person name="Pisabarro A.G."/>
            <person name="Riley R."/>
            <person name="Rosling A."/>
            <person name="Salamov A."/>
            <person name="Schmidt O."/>
            <person name="Schmutz J."/>
            <person name="Skrede I."/>
            <person name="Stenlid J."/>
            <person name="Wiebenga A."/>
            <person name="Xie X."/>
            <person name="Kuees U."/>
            <person name="Hibbett D.S."/>
            <person name="Hoffmeister D."/>
            <person name="Hoegberg N."/>
            <person name="Martin F."/>
            <person name="Grigoriev I.V."/>
            <person name="Watkinson S.C."/>
        </authorList>
    </citation>
    <scope>NUCLEOTIDE SEQUENCE [LARGE SCALE GENOMIC DNA]</scope>
    <source>
        <strain evidence="3">strain S7.3</strain>
    </source>
</reference>
<dbReference type="HOGENOM" id="CLU_733966_0_0_1"/>
<dbReference type="AlphaFoldDB" id="F8PUY8"/>
<sequence>MLGRVAEEYGRLANSTVATSVNASLKRDHAALQIRVLRLERKLANSEGQVLELANLIRHTKEENMVLRSCLKDTEKEAAFYANALHDAIKMQAAYSIAEKALSQESDQCQRKTEELLSTIIARDALCSQLEETHTELEAAQSAMVELQTSLNESKISQGVLETRSAELKTQMQEESGKYKETLQKERETSQKLAVAARMSKVAEESLKSEIEQLNAELTDTSRFQEAYLSLVEEVEGLLARNTLAEEETERLSKFNAEIIGHNNPAQRIMYVDRIRRELSETKQKLLMSMRDKDVVVAENDDLRHEIAMYKSVMVPVDSKPRTHITRVSRPPLSNQNLNVSVVELQDAGSDGCPKMTASNPPILETIDGDMTVDELS</sequence>
<dbReference type="STRING" id="936435.F8PUY8"/>